<evidence type="ECO:0000256" key="5">
    <source>
        <dbReference type="ARBA" id="ARBA00023273"/>
    </source>
</evidence>
<proteinExistence type="predicted"/>
<dbReference type="CDD" id="cd23766">
    <property type="entry name" value="IQCG"/>
    <property type="match status" value="1"/>
</dbReference>
<feature type="coiled-coil region" evidence="6">
    <location>
        <begin position="136"/>
        <end position="242"/>
    </location>
</feature>
<evidence type="ECO:0000256" key="6">
    <source>
        <dbReference type="SAM" id="Coils"/>
    </source>
</evidence>
<dbReference type="GO" id="GO:0042995">
    <property type="term" value="C:cell projection"/>
    <property type="evidence" value="ECO:0007669"/>
    <property type="project" value="UniProtKB-SubCell"/>
</dbReference>
<sequence>MTLYGGEAVSISTALMESAMQLKILENIFSNTSKEFKQNHESSQRSVEDLITRHQEYQLYFEKIIEFNTISDEKIDSDPSQRVQVTKHILESSKDLIEKRMREQYIARVSKACSDLHNILKEASMEILEKGTFQSLEQAVNQRQIAQETVENAHKTEEELRKHIKVLKKKIDSANKAHELSVKERKEVIAHMKDQLQELKAKTLMERKYRESVCEVQLAKVKSECEEREKALTTQIKDLNDKADEERVATFETTSWLQSRMAELVSIENHWNLRSTTDMADMQHQLDVLKKSREKDLQALADLTEKYEQEKQVVVEERIREAEEKRQKEIDERNLECTRIIQDWWRTVMVRKQLGPYGKKKKGAKKKGGKKKK</sequence>
<evidence type="ECO:0008006" key="9">
    <source>
        <dbReference type="Google" id="ProtNLM"/>
    </source>
</evidence>
<evidence type="ECO:0000256" key="2">
    <source>
        <dbReference type="ARBA" id="ARBA00004316"/>
    </source>
</evidence>
<evidence type="ECO:0000256" key="4">
    <source>
        <dbReference type="ARBA" id="ARBA00023212"/>
    </source>
</evidence>
<dbReference type="GO" id="GO:0005856">
    <property type="term" value="C:cytoskeleton"/>
    <property type="evidence" value="ECO:0007669"/>
    <property type="project" value="UniProtKB-SubCell"/>
</dbReference>
<dbReference type="AlphaFoldDB" id="A0ABD2QEF9"/>
<reference evidence="7 8" key="1">
    <citation type="submission" date="2024-11" db="EMBL/GenBank/DDBJ databases">
        <title>Adaptive evolution of stress response genes in parasites aligns with host niche diversity.</title>
        <authorList>
            <person name="Hahn C."/>
            <person name="Resl P."/>
        </authorList>
    </citation>
    <scope>NUCLEOTIDE SEQUENCE [LARGE SCALE GENOMIC DNA]</scope>
    <source>
        <strain evidence="7">EGGRZ-B1_66</strain>
        <tissue evidence="7">Body</tissue>
    </source>
</reference>
<evidence type="ECO:0000256" key="3">
    <source>
        <dbReference type="ARBA" id="ARBA00022490"/>
    </source>
</evidence>
<evidence type="ECO:0000256" key="1">
    <source>
        <dbReference type="ARBA" id="ARBA00004245"/>
    </source>
</evidence>
<evidence type="ECO:0000313" key="7">
    <source>
        <dbReference type="EMBL" id="KAL3317652.1"/>
    </source>
</evidence>
<keyword evidence="4" id="KW-0206">Cytoskeleton</keyword>
<organism evidence="7 8">
    <name type="scientific">Cichlidogyrus casuarinus</name>
    <dbReference type="NCBI Taxonomy" id="1844966"/>
    <lineage>
        <taxon>Eukaryota</taxon>
        <taxon>Metazoa</taxon>
        <taxon>Spiralia</taxon>
        <taxon>Lophotrochozoa</taxon>
        <taxon>Platyhelminthes</taxon>
        <taxon>Monogenea</taxon>
        <taxon>Monopisthocotylea</taxon>
        <taxon>Dactylogyridea</taxon>
        <taxon>Ancyrocephalidae</taxon>
        <taxon>Cichlidogyrus</taxon>
    </lineage>
</organism>
<comment type="subcellular location">
    <subcellularLocation>
        <location evidence="2">Cell projection</location>
    </subcellularLocation>
    <subcellularLocation>
        <location evidence="1">Cytoplasm</location>
        <location evidence="1">Cytoskeleton</location>
    </subcellularLocation>
</comment>
<name>A0ABD2QEF9_9PLAT</name>
<gene>
    <name evidence="7" type="ORF">Ciccas_003688</name>
</gene>
<keyword evidence="8" id="KW-1185">Reference proteome</keyword>
<dbReference type="EMBL" id="JBJKFK010000350">
    <property type="protein sequence ID" value="KAL3317652.1"/>
    <property type="molecule type" value="Genomic_DNA"/>
</dbReference>
<feature type="coiled-coil region" evidence="6">
    <location>
        <begin position="290"/>
        <end position="332"/>
    </location>
</feature>
<dbReference type="InterPro" id="IPR042618">
    <property type="entry name" value="IQCG"/>
</dbReference>
<dbReference type="PANTHER" id="PTHR14871">
    <property type="entry name" value="DYNEIN REGULATORY COMPLEX PROTEIN 9"/>
    <property type="match status" value="1"/>
</dbReference>
<dbReference type="Proteomes" id="UP001626550">
    <property type="component" value="Unassembled WGS sequence"/>
</dbReference>
<comment type="caution">
    <text evidence="7">The sequence shown here is derived from an EMBL/GenBank/DDBJ whole genome shotgun (WGS) entry which is preliminary data.</text>
</comment>
<keyword evidence="5" id="KW-0966">Cell projection</keyword>
<accession>A0ABD2QEF9</accession>
<keyword evidence="3" id="KW-0963">Cytoplasm</keyword>
<dbReference type="PANTHER" id="PTHR14871:SF1">
    <property type="entry name" value="DYNEIN REGULATORY COMPLEX PROTEIN 9"/>
    <property type="match status" value="1"/>
</dbReference>
<protein>
    <recommendedName>
        <fullName evidence="9">Dynein regulatory complex protein 9</fullName>
    </recommendedName>
</protein>
<evidence type="ECO:0000313" key="8">
    <source>
        <dbReference type="Proteomes" id="UP001626550"/>
    </source>
</evidence>
<keyword evidence="6" id="KW-0175">Coiled coil</keyword>